<reference evidence="3" key="2">
    <citation type="submission" date="2021-04" db="EMBL/GenBank/DDBJ databases">
        <authorList>
            <person name="Gilroy R."/>
        </authorList>
    </citation>
    <scope>NUCLEOTIDE SEQUENCE</scope>
    <source>
        <strain evidence="3">CHK198-12963</strain>
    </source>
</reference>
<feature type="domain" description="Glycosyl hydrolase family 13 catalytic" evidence="2">
    <location>
        <begin position="20"/>
        <end position="436"/>
    </location>
</feature>
<evidence type="ECO:0000313" key="4">
    <source>
        <dbReference type="Proteomes" id="UP000823863"/>
    </source>
</evidence>
<reference evidence="3" key="1">
    <citation type="journal article" date="2021" name="PeerJ">
        <title>Extensive microbial diversity within the chicken gut microbiome revealed by metagenomics and culture.</title>
        <authorList>
            <person name="Gilroy R."/>
            <person name="Ravi A."/>
            <person name="Getino M."/>
            <person name="Pursley I."/>
            <person name="Horton D.L."/>
            <person name="Alikhan N.F."/>
            <person name="Baker D."/>
            <person name="Gharbi K."/>
            <person name="Hall N."/>
            <person name="Watson M."/>
            <person name="Adriaenssens E.M."/>
            <person name="Foster-Nyarko E."/>
            <person name="Jarju S."/>
            <person name="Secka A."/>
            <person name="Antonio M."/>
            <person name="Oren A."/>
            <person name="Chaudhuri R.R."/>
            <person name="La Ragione R."/>
            <person name="Hildebrand F."/>
            <person name="Pallen M.J."/>
        </authorList>
    </citation>
    <scope>NUCLEOTIDE SEQUENCE</scope>
    <source>
        <strain evidence="3">CHK198-12963</strain>
    </source>
</reference>
<dbReference type="InterPro" id="IPR045857">
    <property type="entry name" value="O16G_dom_2"/>
</dbReference>
<proteinExistence type="inferred from homology"/>
<dbReference type="SMART" id="SM00642">
    <property type="entry name" value="Aamy"/>
    <property type="match status" value="1"/>
</dbReference>
<dbReference type="AlphaFoldDB" id="A0A9D2PQ57"/>
<dbReference type="PANTHER" id="PTHR10357">
    <property type="entry name" value="ALPHA-AMYLASE FAMILY MEMBER"/>
    <property type="match status" value="1"/>
</dbReference>
<dbReference type="Pfam" id="PF00128">
    <property type="entry name" value="Alpha-amylase"/>
    <property type="match status" value="1"/>
</dbReference>
<protein>
    <submittedName>
        <fullName evidence="3">Alpha-glucosidase C-terminal domain-containing protein</fullName>
    </submittedName>
</protein>
<comment type="similarity">
    <text evidence="1">Belongs to the glycosyl hydrolase 13 family.</text>
</comment>
<evidence type="ECO:0000259" key="2">
    <source>
        <dbReference type="SMART" id="SM00642"/>
    </source>
</evidence>
<evidence type="ECO:0000256" key="1">
    <source>
        <dbReference type="ARBA" id="ARBA00008061"/>
    </source>
</evidence>
<dbReference type="Gene3D" id="3.90.400.10">
    <property type="entry name" value="Oligo-1,6-glucosidase, Domain 2"/>
    <property type="match status" value="1"/>
</dbReference>
<dbReference type="GO" id="GO:0005975">
    <property type="term" value="P:carbohydrate metabolic process"/>
    <property type="evidence" value="ECO:0007669"/>
    <property type="project" value="InterPro"/>
</dbReference>
<dbReference type="InterPro" id="IPR013780">
    <property type="entry name" value="Glyco_hydro_b"/>
</dbReference>
<evidence type="ECO:0000313" key="3">
    <source>
        <dbReference type="EMBL" id="HJC65182.1"/>
    </source>
</evidence>
<organism evidence="3 4">
    <name type="scientific">Candidatus Enterocloster excrementigallinarum</name>
    <dbReference type="NCBI Taxonomy" id="2838558"/>
    <lineage>
        <taxon>Bacteria</taxon>
        <taxon>Bacillati</taxon>
        <taxon>Bacillota</taxon>
        <taxon>Clostridia</taxon>
        <taxon>Lachnospirales</taxon>
        <taxon>Lachnospiraceae</taxon>
        <taxon>Enterocloster</taxon>
    </lineage>
</organism>
<accession>A0A9D2PQ57</accession>
<gene>
    <name evidence="3" type="ORF">H9931_00465</name>
</gene>
<dbReference type="Pfam" id="PF16657">
    <property type="entry name" value="Malt_amylase_C"/>
    <property type="match status" value="1"/>
</dbReference>
<dbReference type="InterPro" id="IPR017853">
    <property type="entry name" value="GH"/>
</dbReference>
<dbReference type="Proteomes" id="UP000823863">
    <property type="component" value="Unassembled WGS sequence"/>
</dbReference>
<dbReference type="EMBL" id="DWWB01000003">
    <property type="protein sequence ID" value="HJC65182.1"/>
    <property type="molecule type" value="Genomic_DNA"/>
</dbReference>
<sequence length="526" mass="59560">MEYEKGRKCPEWLEKAVFYQIYPQSFKDSNGDGIGDFGGIMEKLDYIRELGCTALWLNPCFMSPFMDGGYDISDYFRTAPRYGTNEDLKRLFEEVHRRGMHILLDLVPGHTSVEHPWFKESCRAEKNAFTDRYVWTDSIWEEPEGGSCIRGISERDGSCVVNYFSHQPALNYGYYKPDPAKPWQQPTDGEGPEATVRAMMEVMRFWLKLGCDGFRADMAGSLVKCDREGLGTIGVWQKIRRFLDEEFPEAVMVSEWGEPDKSLLGGFHMDFLLHFVPSHYNDLFRCEHPFFGGQGDAKAFVEKYEESRAKSGGRGLICIPSGNHDMDRLARRIQGDRLVIAFAFLLSMPGAPFIYYGDEIGMRYVEGLTSVEGGYGRTGSRTPMQWDDSLNAGFSAAPPDQLYIPLDEKPDRPTAAAQMKDEHSLRSQIKQMIQIRQSHPALQSRGDITFLHVEKDAYPLAYLRQKGEETILAVLNPSDHPASVPFHGKLLEPLYSTGGEAETEKGTITVPARSAFWYKAKIGISM</sequence>
<dbReference type="InterPro" id="IPR006047">
    <property type="entry name" value="GH13_cat_dom"/>
</dbReference>
<comment type="caution">
    <text evidence="3">The sequence shown here is derived from an EMBL/GenBank/DDBJ whole genome shotgun (WGS) entry which is preliminary data.</text>
</comment>
<name>A0A9D2PQ57_9FIRM</name>
<dbReference type="Gene3D" id="3.20.20.80">
    <property type="entry name" value="Glycosidases"/>
    <property type="match status" value="1"/>
</dbReference>
<dbReference type="SUPFAM" id="SSF51011">
    <property type="entry name" value="Glycosyl hydrolase domain"/>
    <property type="match status" value="1"/>
</dbReference>
<dbReference type="SUPFAM" id="SSF51445">
    <property type="entry name" value="(Trans)glycosidases"/>
    <property type="match status" value="1"/>
</dbReference>
<dbReference type="InterPro" id="IPR032091">
    <property type="entry name" value="Malt_amylase-like_C"/>
</dbReference>
<dbReference type="Gene3D" id="2.60.40.1180">
    <property type="entry name" value="Golgi alpha-mannosidase II"/>
    <property type="match status" value="1"/>
</dbReference>